<comment type="caution">
    <text evidence="2">The sequence shown here is derived from an EMBL/GenBank/DDBJ whole genome shotgun (WGS) entry which is preliminary data.</text>
</comment>
<dbReference type="OrthoDB" id="428577at2759"/>
<proteinExistence type="predicted"/>
<dbReference type="Proteomes" id="UP000789706">
    <property type="component" value="Unassembled WGS sequence"/>
</dbReference>
<accession>A0A9N9F4P2</accession>
<keyword evidence="3" id="KW-1185">Reference proteome</keyword>
<feature type="region of interest" description="Disordered" evidence="1">
    <location>
        <begin position="41"/>
        <end position="88"/>
    </location>
</feature>
<reference evidence="2" key="1">
    <citation type="submission" date="2021-06" db="EMBL/GenBank/DDBJ databases">
        <authorList>
            <person name="Kallberg Y."/>
            <person name="Tangrot J."/>
            <person name="Rosling A."/>
        </authorList>
    </citation>
    <scope>NUCLEOTIDE SEQUENCE</scope>
    <source>
        <strain evidence="2">AZ414A</strain>
    </source>
</reference>
<feature type="non-terminal residue" evidence="2">
    <location>
        <position position="252"/>
    </location>
</feature>
<evidence type="ECO:0000313" key="3">
    <source>
        <dbReference type="Proteomes" id="UP000789706"/>
    </source>
</evidence>
<organism evidence="2 3">
    <name type="scientific">Diversispora eburnea</name>
    <dbReference type="NCBI Taxonomy" id="1213867"/>
    <lineage>
        <taxon>Eukaryota</taxon>
        <taxon>Fungi</taxon>
        <taxon>Fungi incertae sedis</taxon>
        <taxon>Mucoromycota</taxon>
        <taxon>Glomeromycotina</taxon>
        <taxon>Glomeromycetes</taxon>
        <taxon>Diversisporales</taxon>
        <taxon>Diversisporaceae</taxon>
        <taxon>Diversispora</taxon>
    </lineage>
</organism>
<name>A0A9N9F4P2_9GLOM</name>
<protein>
    <submittedName>
        <fullName evidence="2">8175_t:CDS:1</fullName>
    </submittedName>
</protein>
<dbReference type="Gene3D" id="3.10.20.90">
    <property type="entry name" value="Phosphatidylinositol 3-kinase Catalytic Subunit, Chain A, domain 1"/>
    <property type="match status" value="1"/>
</dbReference>
<dbReference type="AlphaFoldDB" id="A0A9N9F4P2"/>
<sequence>GHTLSDYDIQKESTLHLVLRLCGSMFQKTSSHQNFNELPSFTQSEQTSGDNQSIQTSEDNQSEQTFEDNLPEQTSKENQSEQTLEDKQYYKVGTDSTYGKDWMDVTDWMQHNLVNEFDYSDETVQILRNAGIRLSNNSLLESSQDNYSISLRSLCQSRRPLVLFDEVHANYIWLIGNVMSVKENLTIEDRLTATQLEIYVLVDMILNLYAPWPFRFFVVVDGILKLVEMSKEAQYYTTDLVKCLDSLLNENK</sequence>
<evidence type="ECO:0000313" key="2">
    <source>
        <dbReference type="EMBL" id="CAG8510314.1"/>
    </source>
</evidence>
<evidence type="ECO:0000256" key="1">
    <source>
        <dbReference type="SAM" id="MobiDB-lite"/>
    </source>
</evidence>
<gene>
    <name evidence="2" type="ORF">DEBURN_LOCUS5139</name>
</gene>
<feature type="compositionally biased region" description="Basic and acidic residues" evidence="1">
    <location>
        <begin position="74"/>
        <end position="88"/>
    </location>
</feature>
<dbReference type="EMBL" id="CAJVPK010000437">
    <property type="protein sequence ID" value="CAG8510314.1"/>
    <property type="molecule type" value="Genomic_DNA"/>
</dbReference>
<feature type="compositionally biased region" description="Polar residues" evidence="1">
    <location>
        <begin position="41"/>
        <end position="64"/>
    </location>
</feature>